<dbReference type="EMBL" id="JTDB02000008">
    <property type="protein sequence ID" value="NLP64358.1"/>
    <property type="molecule type" value="Genomic_DNA"/>
</dbReference>
<sequence length="237" mass="26135">MSGPAMKWVMSAKDGTTKFADMPTERKWFLACLAWEADALDNRICFREGRDISTLASEAGVSVRAARRYMKEFVAEGVLEAVGRTGYHNRIVIYQFTMSRTDVAQMARAKSASNDTIQRRSNGASNDTIRNEPATENDARNVLNDALNGVVCGHRNVPNDALNDVSNGTIQPPSIYGLQELPITPQEKHNAQSARACRLAATAAASDERENAAQKKWRRRGFVAARNGEGCEATERR</sequence>
<keyword evidence="3" id="KW-1185">Reference proteome</keyword>
<dbReference type="Proteomes" id="UP000030460">
    <property type="component" value="Unassembled WGS sequence"/>
</dbReference>
<reference evidence="2" key="2">
    <citation type="submission" date="2020-04" db="EMBL/GenBank/DDBJ databases">
        <authorList>
            <person name="Alexandrino P."/>
            <person name="Mendonca T."/>
            <person name="Guaman L."/>
            <person name="Cherix J."/>
            <person name="Lozano-Sakalauskas G."/>
            <person name="Fujita A."/>
            <person name="Filho E.R."/>
            <person name="Long P."/>
            <person name="Padilla G."/>
            <person name="Taciro M.K."/>
            <person name="Gomez J.G."/>
            <person name="Silva L.F."/>
            <person name="Torres M."/>
        </authorList>
    </citation>
    <scope>NUCLEOTIDE SEQUENCE</scope>
    <source>
        <strain evidence="2">LMG 19450</strain>
    </source>
</reference>
<name>A0A8T6ZI00_9BURK</name>
<reference evidence="2" key="1">
    <citation type="journal article" date="2015" name="Genome Announc.">
        <title>Draft Genome Sequence of the Polyhydroxyalkanoate-Producing Bacterium Burkholderia sacchari LMG 19450 Isolated from Brazilian Sugarcane Plantation Soil.</title>
        <authorList>
            <person name="Alexandrino P.M."/>
            <person name="Mendonca T.T."/>
            <person name="Guaman Bautista L.P."/>
            <person name="Cherix J."/>
            <person name="Lozano-Sakalauskas G.C."/>
            <person name="Fujita A."/>
            <person name="Ramos Filho E."/>
            <person name="Long P."/>
            <person name="Padilla G."/>
            <person name="Taciro M.K."/>
            <person name="Gomez J.G."/>
            <person name="Silva L.F."/>
        </authorList>
    </citation>
    <scope>NUCLEOTIDE SEQUENCE</scope>
    <source>
        <strain evidence="2">LMG 19450</strain>
    </source>
</reference>
<evidence type="ECO:0000256" key="1">
    <source>
        <dbReference type="SAM" id="MobiDB-lite"/>
    </source>
</evidence>
<protein>
    <submittedName>
        <fullName evidence="2">Uncharacterized protein</fullName>
    </submittedName>
</protein>
<feature type="compositionally biased region" description="Polar residues" evidence="1">
    <location>
        <begin position="111"/>
        <end position="128"/>
    </location>
</feature>
<proteinExistence type="predicted"/>
<comment type="caution">
    <text evidence="2">The sequence shown here is derived from an EMBL/GenBank/DDBJ whole genome shotgun (WGS) entry which is preliminary data.</text>
</comment>
<evidence type="ECO:0000313" key="2">
    <source>
        <dbReference type="EMBL" id="NLP64358.1"/>
    </source>
</evidence>
<gene>
    <name evidence="2" type="ORF">NH14_025015</name>
</gene>
<organism evidence="2 3">
    <name type="scientific">Paraburkholderia sacchari</name>
    <dbReference type="NCBI Taxonomy" id="159450"/>
    <lineage>
        <taxon>Bacteria</taxon>
        <taxon>Pseudomonadati</taxon>
        <taxon>Pseudomonadota</taxon>
        <taxon>Betaproteobacteria</taxon>
        <taxon>Burkholderiales</taxon>
        <taxon>Burkholderiaceae</taxon>
        <taxon>Paraburkholderia</taxon>
    </lineage>
</organism>
<feature type="region of interest" description="Disordered" evidence="1">
    <location>
        <begin position="109"/>
        <end position="139"/>
    </location>
</feature>
<evidence type="ECO:0000313" key="3">
    <source>
        <dbReference type="Proteomes" id="UP000030460"/>
    </source>
</evidence>
<dbReference type="AlphaFoldDB" id="A0A8T6ZI00"/>
<accession>A0A8T6ZI00</accession>